<dbReference type="PANTHER" id="PTHR43297">
    <property type="entry name" value="OLIGOPEPTIDE TRANSPORT ATP-BINDING PROTEIN APPD"/>
    <property type="match status" value="1"/>
</dbReference>
<keyword evidence="12" id="KW-1185">Reference proteome</keyword>
<sequence>MGMLFDVSHLTIGFEDKGQMNKVVNDLSFSMDEGEILGVVGESGSGKSMTALAAMGLLSPQAHILDGTIMFDGKDMLALSEKERSAISGKDMSMIFQEPMTSLNPVMKIGKQVGESLRLHTSLSKEQIHEKVIRALSDVGLSDPEGLCKKYPHELSGGMRQRVMIAQAMVCSPKLLIADEPTTALDVIVQGQILKLLRKLHRERGVAILFISHDLNVIREICQNVIVMYNGDIVERGKVLDVLEHPKHEYTKTLVASIPDNTTADRKRRPIVTMEHLNVFYRDHEGGFFNKSGRQQVIKELNLQVYEGELMGIVGESGCGKSTLAKTIVGLNTDYNGTLKMDEDLHPQMVFQDPFGSLNPARRIGWIMSEPLRVRGIRTKRERRNMVCDMLTKIGLDSSFYDRYPHELSGGQRQRVSIGAALLMNSRLLVADEPVSALDVTVQSQILELLLDIHKKGGLTILFISHDLNIVRHICHRVAVIYLGQIVELAPVDEIYKNPCHPYTQMLFESALSGNDSRTAHFAPDDIGADIEDTVIGDTGCPFYPRCKYRTQRCEAQAPDFVNVGADQEHFVRCFFEGKITLEKNELHNGDMHII</sequence>
<dbReference type="Pfam" id="PF08352">
    <property type="entry name" value="oligo_HPY"/>
    <property type="match status" value="2"/>
</dbReference>
<proteinExistence type="inferred from homology"/>
<dbReference type="NCBIfam" id="TIGR01727">
    <property type="entry name" value="oligo_HPY"/>
    <property type="match status" value="1"/>
</dbReference>
<keyword evidence="7 11" id="KW-0067">ATP-binding</keyword>
<organism evidence="11 12">
    <name type="scientific">Catenibacillus scindens</name>
    <dbReference type="NCBI Taxonomy" id="673271"/>
    <lineage>
        <taxon>Bacteria</taxon>
        <taxon>Bacillati</taxon>
        <taxon>Bacillota</taxon>
        <taxon>Clostridia</taxon>
        <taxon>Lachnospirales</taxon>
        <taxon>Lachnospiraceae</taxon>
        <taxon>Catenibacillus</taxon>
    </lineage>
</organism>
<name>A0A7W8M635_9FIRM</name>
<dbReference type="PROSITE" id="PS50893">
    <property type="entry name" value="ABC_TRANSPORTER_2"/>
    <property type="match status" value="2"/>
</dbReference>
<dbReference type="GO" id="GO:0015833">
    <property type="term" value="P:peptide transport"/>
    <property type="evidence" value="ECO:0007669"/>
    <property type="project" value="InterPro"/>
</dbReference>
<dbReference type="GO" id="GO:0005886">
    <property type="term" value="C:plasma membrane"/>
    <property type="evidence" value="ECO:0007669"/>
    <property type="project" value="UniProtKB-SubCell"/>
</dbReference>
<dbReference type="GO" id="GO:0005524">
    <property type="term" value="F:ATP binding"/>
    <property type="evidence" value="ECO:0007669"/>
    <property type="project" value="UniProtKB-KW"/>
</dbReference>
<dbReference type="InterPro" id="IPR027417">
    <property type="entry name" value="P-loop_NTPase"/>
</dbReference>
<dbReference type="FunFam" id="3.40.50.300:FF:000016">
    <property type="entry name" value="Oligopeptide ABC transporter ATP-binding component"/>
    <property type="match status" value="1"/>
</dbReference>
<dbReference type="PROSITE" id="PS00211">
    <property type="entry name" value="ABC_TRANSPORTER_1"/>
    <property type="match status" value="2"/>
</dbReference>
<evidence type="ECO:0000256" key="6">
    <source>
        <dbReference type="ARBA" id="ARBA00022741"/>
    </source>
</evidence>
<evidence type="ECO:0000256" key="7">
    <source>
        <dbReference type="ARBA" id="ARBA00022840"/>
    </source>
</evidence>
<dbReference type="InterPro" id="IPR050388">
    <property type="entry name" value="ABC_Ni/Peptide_Import"/>
</dbReference>
<comment type="similarity">
    <text evidence="2">Belongs to the ABC transporter superfamily.</text>
</comment>
<dbReference type="EMBL" id="JACHFW010000013">
    <property type="protein sequence ID" value="MBB5265675.1"/>
    <property type="molecule type" value="Genomic_DNA"/>
</dbReference>
<evidence type="ECO:0000256" key="8">
    <source>
        <dbReference type="ARBA" id="ARBA00022967"/>
    </source>
</evidence>
<dbReference type="InterPro" id="IPR013563">
    <property type="entry name" value="Oligopep_ABC_C"/>
</dbReference>
<accession>A0A7W8M635</accession>
<dbReference type="GO" id="GO:0016887">
    <property type="term" value="F:ATP hydrolysis activity"/>
    <property type="evidence" value="ECO:0007669"/>
    <property type="project" value="InterPro"/>
</dbReference>
<dbReference type="NCBIfam" id="NF008453">
    <property type="entry name" value="PRK11308.1"/>
    <property type="match status" value="2"/>
</dbReference>
<evidence type="ECO:0000256" key="5">
    <source>
        <dbReference type="ARBA" id="ARBA00022519"/>
    </source>
</evidence>
<dbReference type="Proteomes" id="UP000543642">
    <property type="component" value="Unassembled WGS sequence"/>
</dbReference>
<evidence type="ECO:0000313" key="11">
    <source>
        <dbReference type="EMBL" id="MBB5265675.1"/>
    </source>
</evidence>
<evidence type="ECO:0000256" key="4">
    <source>
        <dbReference type="ARBA" id="ARBA00022475"/>
    </source>
</evidence>
<dbReference type="NCBIfam" id="NF007739">
    <property type="entry name" value="PRK10419.1"/>
    <property type="match status" value="2"/>
</dbReference>
<dbReference type="InterPro" id="IPR003593">
    <property type="entry name" value="AAA+_ATPase"/>
</dbReference>
<dbReference type="InterPro" id="IPR017871">
    <property type="entry name" value="ABC_transporter-like_CS"/>
</dbReference>
<evidence type="ECO:0000259" key="10">
    <source>
        <dbReference type="PROSITE" id="PS50893"/>
    </source>
</evidence>
<dbReference type="PANTHER" id="PTHR43297:SF14">
    <property type="entry name" value="ATPASE AAA-TYPE CORE DOMAIN-CONTAINING PROTEIN"/>
    <property type="match status" value="1"/>
</dbReference>
<evidence type="ECO:0000256" key="3">
    <source>
        <dbReference type="ARBA" id="ARBA00022448"/>
    </source>
</evidence>
<comment type="subcellular location">
    <subcellularLocation>
        <location evidence="1">Cell membrane</location>
        <topology evidence="1">Peripheral membrane protein</topology>
    </subcellularLocation>
</comment>
<dbReference type="Gene3D" id="3.40.50.300">
    <property type="entry name" value="P-loop containing nucleotide triphosphate hydrolases"/>
    <property type="match status" value="2"/>
</dbReference>
<reference evidence="11 12" key="1">
    <citation type="submission" date="2020-08" db="EMBL/GenBank/DDBJ databases">
        <title>Genomic Encyclopedia of Type Strains, Phase IV (KMG-IV): sequencing the most valuable type-strain genomes for metagenomic binning, comparative biology and taxonomic classification.</title>
        <authorList>
            <person name="Goeker M."/>
        </authorList>
    </citation>
    <scope>NUCLEOTIDE SEQUENCE [LARGE SCALE GENOMIC DNA]</scope>
    <source>
        <strain evidence="11 12">DSM 106146</strain>
    </source>
</reference>
<dbReference type="SMART" id="SM00382">
    <property type="entry name" value="AAA"/>
    <property type="match status" value="2"/>
</dbReference>
<protein>
    <submittedName>
        <fullName evidence="11">Oligopeptide/dipeptide ABC transporter ATP-binding protein</fullName>
    </submittedName>
</protein>
<comment type="caution">
    <text evidence="11">The sequence shown here is derived from an EMBL/GenBank/DDBJ whole genome shotgun (WGS) entry which is preliminary data.</text>
</comment>
<dbReference type="CDD" id="cd03257">
    <property type="entry name" value="ABC_NikE_OppD_transporters"/>
    <property type="match status" value="2"/>
</dbReference>
<evidence type="ECO:0000256" key="2">
    <source>
        <dbReference type="ARBA" id="ARBA00005417"/>
    </source>
</evidence>
<evidence type="ECO:0000256" key="9">
    <source>
        <dbReference type="ARBA" id="ARBA00023136"/>
    </source>
</evidence>
<dbReference type="SUPFAM" id="SSF52540">
    <property type="entry name" value="P-loop containing nucleoside triphosphate hydrolases"/>
    <property type="match status" value="2"/>
</dbReference>
<feature type="domain" description="ABC transporter" evidence="10">
    <location>
        <begin position="7"/>
        <end position="255"/>
    </location>
</feature>
<dbReference type="AlphaFoldDB" id="A0A7W8M635"/>
<keyword evidence="5" id="KW-0997">Cell inner membrane</keyword>
<gene>
    <name evidence="11" type="ORF">HNP82_002822</name>
</gene>
<dbReference type="RefSeq" id="WP_183775695.1">
    <property type="nucleotide sequence ID" value="NZ_JACHFW010000013.1"/>
</dbReference>
<keyword evidence="8" id="KW-1278">Translocase</keyword>
<feature type="domain" description="ABC transporter" evidence="10">
    <location>
        <begin position="274"/>
        <end position="508"/>
    </location>
</feature>
<keyword evidence="3" id="KW-0813">Transport</keyword>
<keyword evidence="9" id="KW-0472">Membrane</keyword>
<evidence type="ECO:0000313" key="12">
    <source>
        <dbReference type="Proteomes" id="UP000543642"/>
    </source>
</evidence>
<evidence type="ECO:0000256" key="1">
    <source>
        <dbReference type="ARBA" id="ARBA00004202"/>
    </source>
</evidence>
<dbReference type="InterPro" id="IPR003439">
    <property type="entry name" value="ABC_transporter-like_ATP-bd"/>
</dbReference>
<keyword evidence="6" id="KW-0547">Nucleotide-binding</keyword>
<dbReference type="Pfam" id="PF00005">
    <property type="entry name" value="ABC_tran"/>
    <property type="match status" value="2"/>
</dbReference>
<keyword evidence="4" id="KW-1003">Cell membrane</keyword>